<keyword evidence="2" id="KW-1185">Reference proteome</keyword>
<sequence length="62" mass="5987">MMTSAGILIPAGATVAFGSGSGSGPAVRLTAVHGVTAARTLPLALEFGVARLVRLSAVLAPG</sequence>
<evidence type="ECO:0000313" key="2">
    <source>
        <dbReference type="Proteomes" id="UP000749040"/>
    </source>
</evidence>
<name>A0ABS2TU38_9ACTN</name>
<comment type="caution">
    <text evidence="1">The sequence shown here is derived from an EMBL/GenBank/DDBJ whole genome shotgun (WGS) entry which is preliminary data.</text>
</comment>
<accession>A0ABS2TU38</accession>
<dbReference type="EMBL" id="JADKYB010000010">
    <property type="protein sequence ID" value="MBM9506849.1"/>
    <property type="molecule type" value="Genomic_DNA"/>
</dbReference>
<gene>
    <name evidence="1" type="ORF">ITX44_20325</name>
</gene>
<protein>
    <submittedName>
        <fullName evidence="1">Uncharacterized protein</fullName>
    </submittedName>
</protein>
<organism evidence="1 2">
    <name type="scientific">Actinacidiphila acididurans</name>
    <dbReference type="NCBI Taxonomy" id="2784346"/>
    <lineage>
        <taxon>Bacteria</taxon>
        <taxon>Bacillati</taxon>
        <taxon>Actinomycetota</taxon>
        <taxon>Actinomycetes</taxon>
        <taxon>Kitasatosporales</taxon>
        <taxon>Streptomycetaceae</taxon>
        <taxon>Actinacidiphila</taxon>
    </lineage>
</organism>
<dbReference type="Proteomes" id="UP000749040">
    <property type="component" value="Unassembled WGS sequence"/>
</dbReference>
<proteinExistence type="predicted"/>
<reference evidence="1 2" key="1">
    <citation type="submission" date="2021-01" db="EMBL/GenBank/DDBJ databases">
        <title>Streptomyces acididurans sp. nov., isolated from a peat swamp forest soil.</title>
        <authorList>
            <person name="Chantavorakit T."/>
            <person name="Duangmal K."/>
        </authorList>
    </citation>
    <scope>NUCLEOTIDE SEQUENCE [LARGE SCALE GENOMIC DNA]</scope>
    <source>
        <strain evidence="1 2">KK5PA1</strain>
    </source>
</reference>
<dbReference type="RefSeq" id="WP_205358709.1">
    <property type="nucleotide sequence ID" value="NZ_JADKYB010000010.1"/>
</dbReference>
<evidence type="ECO:0000313" key="1">
    <source>
        <dbReference type="EMBL" id="MBM9506849.1"/>
    </source>
</evidence>